<dbReference type="NCBIfam" id="TIGR01221">
    <property type="entry name" value="rmlC"/>
    <property type="match status" value="1"/>
</dbReference>
<evidence type="ECO:0000256" key="7">
    <source>
        <dbReference type="RuleBase" id="RU364069"/>
    </source>
</evidence>
<dbReference type="AlphaFoldDB" id="A0A8F3DSQ2"/>
<evidence type="ECO:0000313" key="10">
    <source>
        <dbReference type="Proteomes" id="UP000075653"/>
    </source>
</evidence>
<evidence type="ECO:0000313" key="8">
    <source>
        <dbReference type="EMBL" id="KXW57485.1"/>
    </source>
</evidence>
<dbReference type="InterPro" id="IPR000888">
    <property type="entry name" value="RmlC-like"/>
</dbReference>
<comment type="function">
    <text evidence="2 7">Catalyzes the epimerization of the C3' and C5'positions of dTDP-6-deoxy-D-xylo-4-hexulose, forming dTDP-6-deoxy-L-lyxo-4-hexulose.</text>
</comment>
<dbReference type="GO" id="GO:0005829">
    <property type="term" value="C:cytosol"/>
    <property type="evidence" value="ECO:0007669"/>
    <property type="project" value="TreeGrafter"/>
</dbReference>
<dbReference type="UniPathway" id="UPA00124"/>
<evidence type="ECO:0000313" key="9">
    <source>
        <dbReference type="EMBL" id="QWY76565.1"/>
    </source>
</evidence>
<sequence>MKFLTTLLPGVFLIQPDWREDERGGFARSFCRREFDVHGLNPHISQCNISFNRRRGTLRGLHYQADPYGEDKLVRCSAGAIYDVALDLRPHSPTYRRWMAEELTAINHHMLYIPVGVAHGFLTLQDDTEIFYQMSVPWHPETARGIRWNDPAFNVIWPEDEPIISVRDRTYSDFTP</sequence>
<dbReference type="GO" id="GO:0008830">
    <property type="term" value="F:dTDP-4-dehydrorhamnose 3,5-epimerase activity"/>
    <property type="evidence" value="ECO:0007669"/>
    <property type="project" value="UniProtKB-UniRule"/>
</dbReference>
<proteinExistence type="inferred from homology"/>
<reference evidence="9" key="2">
    <citation type="submission" date="2021-02" db="EMBL/GenBank/DDBJ databases">
        <title>Comparative genomics of Ferrovum myxofaciens strains, predominant extremophile bacteria forming large biofilm stalactites in acid mine ecosystems.</title>
        <authorList>
            <person name="Burkartova K."/>
            <person name="Ridl J."/>
            <person name="Pajer P."/>
            <person name="Falteisek L."/>
        </authorList>
    </citation>
    <scope>NUCLEOTIDE SEQUENCE</scope>
    <source>
        <strain evidence="9">MI1III</strain>
    </source>
</reference>
<evidence type="ECO:0000256" key="6">
    <source>
        <dbReference type="PIRSR" id="PIRSR600888-3"/>
    </source>
</evidence>
<dbReference type="PATRIC" id="fig|1789004.3.peg.2054"/>
<feature type="active site" description="Proton acceptor" evidence="5">
    <location>
        <position position="62"/>
    </location>
</feature>
<comment type="similarity">
    <text evidence="7">Belongs to the dTDP-4-dehydrorhamnose 3,5-epimerase family.</text>
</comment>
<evidence type="ECO:0000256" key="3">
    <source>
        <dbReference type="ARBA" id="ARBA00012098"/>
    </source>
</evidence>
<keyword evidence="10" id="KW-1185">Reference proteome</keyword>
<dbReference type="Proteomes" id="UP000075653">
    <property type="component" value="Unassembled WGS sequence"/>
</dbReference>
<dbReference type="InterPro" id="IPR014710">
    <property type="entry name" value="RmlC-like_jellyroll"/>
</dbReference>
<accession>A0A149VW82</accession>
<evidence type="ECO:0000256" key="4">
    <source>
        <dbReference type="ARBA" id="ARBA00019595"/>
    </source>
</evidence>
<dbReference type="Gene3D" id="2.60.120.10">
    <property type="entry name" value="Jelly Rolls"/>
    <property type="match status" value="1"/>
</dbReference>
<evidence type="ECO:0000256" key="5">
    <source>
        <dbReference type="PIRSR" id="PIRSR600888-1"/>
    </source>
</evidence>
<dbReference type="RefSeq" id="WP_062188399.1">
    <property type="nucleotide sequence ID" value="NZ_CP053675.1"/>
</dbReference>
<dbReference type="GO" id="GO:0019305">
    <property type="term" value="P:dTDP-rhamnose biosynthetic process"/>
    <property type="evidence" value="ECO:0007669"/>
    <property type="project" value="UniProtKB-UniRule"/>
</dbReference>
<comment type="subunit">
    <text evidence="7">Homodimer.</text>
</comment>
<comment type="catalytic activity">
    <reaction evidence="1 7">
        <text>dTDP-4-dehydro-6-deoxy-alpha-D-glucose = dTDP-4-dehydro-beta-L-rhamnose</text>
        <dbReference type="Rhea" id="RHEA:16969"/>
        <dbReference type="ChEBI" id="CHEBI:57649"/>
        <dbReference type="ChEBI" id="CHEBI:62830"/>
        <dbReference type="EC" id="5.1.3.13"/>
    </reaction>
</comment>
<dbReference type="Pfam" id="PF00908">
    <property type="entry name" value="dTDP_sugar_isom"/>
    <property type="match status" value="1"/>
</dbReference>
<gene>
    <name evidence="8" type="primary">rmlC_2</name>
    <name evidence="9" type="synonym">rfbC</name>
    <name evidence="8" type="ORF">FEMY_19930</name>
    <name evidence="9" type="ORF">JZL65_08585</name>
</gene>
<dbReference type="EMBL" id="CP071137">
    <property type="protein sequence ID" value="QWY76565.1"/>
    <property type="molecule type" value="Genomic_DNA"/>
</dbReference>
<dbReference type="PANTHER" id="PTHR21047">
    <property type="entry name" value="DTDP-6-DEOXY-D-GLUCOSE-3,5 EPIMERASE"/>
    <property type="match status" value="1"/>
</dbReference>
<evidence type="ECO:0000256" key="2">
    <source>
        <dbReference type="ARBA" id="ARBA00001997"/>
    </source>
</evidence>
<accession>A0A8F3DSQ2</accession>
<dbReference type="InterPro" id="IPR011051">
    <property type="entry name" value="RmlC_Cupin_sf"/>
</dbReference>
<keyword evidence="7 8" id="KW-0413">Isomerase</keyword>
<evidence type="ECO:0000256" key="1">
    <source>
        <dbReference type="ARBA" id="ARBA00001298"/>
    </source>
</evidence>
<dbReference type="CDD" id="cd00438">
    <property type="entry name" value="cupin_RmlC"/>
    <property type="match status" value="1"/>
</dbReference>
<dbReference type="Proteomes" id="UP000683551">
    <property type="component" value="Chromosome"/>
</dbReference>
<name>A0A8F3DSQ2_9PROT</name>
<feature type="site" description="Participates in a stacking interaction with the thymidine ring of dTDP-4-oxo-6-deoxyglucose" evidence="6">
    <location>
        <position position="138"/>
    </location>
</feature>
<organism evidence="8 10">
    <name type="scientific">Ferrovum myxofaciens</name>
    <dbReference type="NCBI Taxonomy" id="416213"/>
    <lineage>
        <taxon>Bacteria</taxon>
        <taxon>Pseudomonadati</taxon>
        <taxon>Pseudomonadota</taxon>
        <taxon>Betaproteobacteria</taxon>
        <taxon>Ferrovales</taxon>
        <taxon>Ferrovaceae</taxon>
        <taxon>Ferrovum</taxon>
    </lineage>
</organism>
<dbReference type="GO" id="GO:0000271">
    <property type="term" value="P:polysaccharide biosynthetic process"/>
    <property type="evidence" value="ECO:0007669"/>
    <property type="project" value="TreeGrafter"/>
</dbReference>
<dbReference type="PANTHER" id="PTHR21047:SF2">
    <property type="entry name" value="THYMIDINE DIPHOSPHO-4-KETO-RHAMNOSE 3,5-EPIMERASE"/>
    <property type="match status" value="1"/>
</dbReference>
<reference evidence="8 10" key="1">
    <citation type="submission" date="2016-01" db="EMBL/GenBank/DDBJ databases">
        <title>Genome sequence of the acidophilic iron oxidising Ferrovum strain Z-31.</title>
        <authorList>
            <person name="Poehlein A."/>
            <person name="Ullrich S.R."/>
            <person name="Schloemann M."/>
            <person name="Muehling M."/>
            <person name="Daniel R."/>
        </authorList>
    </citation>
    <scope>NUCLEOTIDE SEQUENCE [LARGE SCALE GENOMIC DNA]</scope>
    <source>
        <strain evidence="8 10">Z-31</strain>
    </source>
</reference>
<dbReference type="EC" id="5.1.3.13" evidence="3 7"/>
<comment type="pathway">
    <text evidence="7">Carbohydrate biosynthesis; dTDP-L-rhamnose biosynthesis.</text>
</comment>
<dbReference type="SUPFAM" id="SSF51182">
    <property type="entry name" value="RmlC-like cupins"/>
    <property type="match status" value="1"/>
</dbReference>
<feature type="active site" description="Proton donor" evidence="5">
    <location>
        <position position="132"/>
    </location>
</feature>
<protein>
    <recommendedName>
        <fullName evidence="4 7">dTDP-4-dehydrorhamnose 3,5-epimerase</fullName>
        <ecNumber evidence="3 7">5.1.3.13</ecNumber>
    </recommendedName>
    <alternativeName>
        <fullName evidence="7">Thymidine diphospho-4-keto-rhamnose 3,5-epimerase</fullName>
    </alternativeName>
</protein>
<dbReference type="EMBL" id="LRRD01000056">
    <property type="protein sequence ID" value="KXW57485.1"/>
    <property type="molecule type" value="Genomic_DNA"/>
</dbReference>